<evidence type="ECO:0000313" key="3">
    <source>
        <dbReference type="Proteomes" id="UP001519289"/>
    </source>
</evidence>
<dbReference type="InterPro" id="IPR000086">
    <property type="entry name" value="NUDIX_hydrolase_dom"/>
</dbReference>
<dbReference type="RefSeq" id="WP_209467063.1">
    <property type="nucleotide sequence ID" value="NZ_JAGGLG010000020.1"/>
</dbReference>
<dbReference type="EMBL" id="JAGGLG010000020">
    <property type="protein sequence ID" value="MBP2018938.1"/>
    <property type="molecule type" value="Genomic_DNA"/>
</dbReference>
<dbReference type="InterPro" id="IPR015797">
    <property type="entry name" value="NUDIX_hydrolase-like_dom_sf"/>
</dbReference>
<organism evidence="2 3">
    <name type="scientific">Symbiobacterium terraclitae</name>
    <dbReference type="NCBI Taxonomy" id="557451"/>
    <lineage>
        <taxon>Bacteria</taxon>
        <taxon>Bacillati</taxon>
        <taxon>Bacillota</taxon>
        <taxon>Clostridia</taxon>
        <taxon>Eubacteriales</taxon>
        <taxon>Symbiobacteriaceae</taxon>
        <taxon>Symbiobacterium</taxon>
    </lineage>
</organism>
<dbReference type="Pfam" id="PF00293">
    <property type="entry name" value="NUDIX"/>
    <property type="match status" value="1"/>
</dbReference>
<dbReference type="SUPFAM" id="SSF55811">
    <property type="entry name" value="Nudix"/>
    <property type="match status" value="1"/>
</dbReference>
<dbReference type="Proteomes" id="UP001519289">
    <property type="component" value="Unassembled WGS sequence"/>
</dbReference>
<dbReference type="PROSITE" id="PS51462">
    <property type="entry name" value="NUDIX"/>
    <property type="match status" value="1"/>
</dbReference>
<comment type="caution">
    <text evidence="2">The sequence shown here is derived from an EMBL/GenBank/DDBJ whole genome shotgun (WGS) entry which is preliminary data.</text>
</comment>
<reference evidence="2 3" key="1">
    <citation type="submission" date="2021-03" db="EMBL/GenBank/DDBJ databases">
        <title>Genomic Encyclopedia of Type Strains, Phase IV (KMG-IV): sequencing the most valuable type-strain genomes for metagenomic binning, comparative biology and taxonomic classification.</title>
        <authorList>
            <person name="Goeker M."/>
        </authorList>
    </citation>
    <scope>NUCLEOTIDE SEQUENCE [LARGE SCALE GENOMIC DNA]</scope>
    <source>
        <strain evidence="2 3">DSM 27138</strain>
    </source>
</reference>
<protein>
    <submittedName>
        <fullName evidence="2">8-oxo-dGTP pyrophosphatase MutT (NUDIX family)</fullName>
    </submittedName>
</protein>
<dbReference type="CDD" id="cd02883">
    <property type="entry name" value="NUDIX_Hydrolase"/>
    <property type="match status" value="1"/>
</dbReference>
<feature type="domain" description="Nudix hydrolase" evidence="1">
    <location>
        <begin position="28"/>
        <end position="158"/>
    </location>
</feature>
<keyword evidence="3" id="KW-1185">Reference proteome</keyword>
<proteinExistence type="predicted"/>
<evidence type="ECO:0000313" key="2">
    <source>
        <dbReference type="EMBL" id="MBP2018938.1"/>
    </source>
</evidence>
<sequence>MGDVEYVNWAGRIRLEWMGRPQELPPVELITSVHSFCFLDGKLMLVDLNERGWDIPGGHREPDESAEECVLRETMEEGYVRGVPTLVGLVKVDHSENDQWRPGGKYPKVGYQAFYRVDITEVLPFGAEFEAARRIFAAPAEAPRLHPRWSRMLERALAAAVSSVR</sequence>
<accession>A0ABS4JTT7</accession>
<name>A0ABS4JTT7_9FIRM</name>
<evidence type="ECO:0000259" key="1">
    <source>
        <dbReference type="PROSITE" id="PS51462"/>
    </source>
</evidence>
<gene>
    <name evidence="2" type="ORF">J2Z79_002354</name>
</gene>
<dbReference type="Gene3D" id="3.90.79.10">
    <property type="entry name" value="Nucleoside Triphosphate Pyrophosphohydrolase"/>
    <property type="match status" value="1"/>
</dbReference>